<evidence type="ECO:0000313" key="4">
    <source>
        <dbReference type="Proteomes" id="UP001468798"/>
    </source>
</evidence>
<dbReference type="Proteomes" id="UP001468798">
    <property type="component" value="Unassembled WGS sequence"/>
</dbReference>
<dbReference type="RefSeq" id="WP_342692083.1">
    <property type="nucleotide sequence ID" value="NZ_JBCGDP010000010.1"/>
</dbReference>
<feature type="region of interest" description="Disordered" evidence="1">
    <location>
        <begin position="24"/>
        <end position="59"/>
    </location>
</feature>
<protein>
    <submittedName>
        <fullName evidence="3">Uncharacterized protein</fullName>
    </submittedName>
</protein>
<accession>A0ABU9NPA2</accession>
<organism evidence="3 4">
    <name type="scientific">Flavobacterium polysaccharolyticum</name>
    <dbReference type="NCBI Taxonomy" id="3133148"/>
    <lineage>
        <taxon>Bacteria</taxon>
        <taxon>Pseudomonadati</taxon>
        <taxon>Bacteroidota</taxon>
        <taxon>Flavobacteriia</taxon>
        <taxon>Flavobacteriales</taxon>
        <taxon>Flavobacteriaceae</taxon>
        <taxon>Flavobacterium</taxon>
    </lineage>
</organism>
<name>A0ABU9NPA2_9FLAO</name>
<evidence type="ECO:0000256" key="1">
    <source>
        <dbReference type="SAM" id="MobiDB-lite"/>
    </source>
</evidence>
<reference evidence="3 4" key="1">
    <citation type="submission" date="2024-03" db="EMBL/GenBank/DDBJ databases">
        <title>Two novel species of the genus Flavobacterium exhibiting potentially degradation of complex polysaccharides.</title>
        <authorList>
            <person name="Lian X."/>
        </authorList>
    </citation>
    <scope>NUCLEOTIDE SEQUENCE [LARGE SCALE GENOMIC DNA]</scope>
    <source>
        <strain evidence="3 4">N6</strain>
    </source>
</reference>
<dbReference type="EMBL" id="JBCGDP010000010">
    <property type="protein sequence ID" value="MEM0577163.1"/>
    <property type="molecule type" value="Genomic_DNA"/>
</dbReference>
<sequence length="59" mass="6063">MKRIVILSCFLLSTMAFVSCTNDEIEPSTPSATSSVLADDGDGTGGNSSGQTPTTPPKK</sequence>
<dbReference type="PROSITE" id="PS51257">
    <property type="entry name" value="PROKAR_LIPOPROTEIN"/>
    <property type="match status" value="1"/>
</dbReference>
<feature type="chain" id="PRO_5045845798" evidence="2">
    <location>
        <begin position="19"/>
        <end position="59"/>
    </location>
</feature>
<feature type="signal peptide" evidence="2">
    <location>
        <begin position="1"/>
        <end position="18"/>
    </location>
</feature>
<keyword evidence="2" id="KW-0732">Signal</keyword>
<evidence type="ECO:0000256" key="2">
    <source>
        <dbReference type="SAM" id="SignalP"/>
    </source>
</evidence>
<evidence type="ECO:0000313" key="3">
    <source>
        <dbReference type="EMBL" id="MEM0577163.1"/>
    </source>
</evidence>
<keyword evidence="4" id="KW-1185">Reference proteome</keyword>
<comment type="caution">
    <text evidence="3">The sequence shown here is derived from an EMBL/GenBank/DDBJ whole genome shotgun (WGS) entry which is preliminary data.</text>
</comment>
<gene>
    <name evidence="3" type="ORF">WFZ86_11705</name>
</gene>
<proteinExistence type="predicted"/>